<organism evidence="2 3">
    <name type="scientific">Symbiodinium microadriaticum</name>
    <name type="common">Dinoflagellate</name>
    <name type="synonym">Zooxanthella microadriatica</name>
    <dbReference type="NCBI Taxonomy" id="2951"/>
    <lineage>
        <taxon>Eukaryota</taxon>
        <taxon>Sar</taxon>
        <taxon>Alveolata</taxon>
        <taxon>Dinophyceae</taxon>
        <taxon>Suessiales</taxon>
        <taxon>Symbiodiniaceae</taxon>
        <taxon>Symbiodinium</taxon>
    </lineage>
</organism>
<comment type="caution">
    <text evidence="2">The sequence shown here is derived from an EMBL/GenBank/DDBJ whole genome shotgun (WGS) entry which is preliminary data.</text>
</comment>
<sequence length="134" mass="14960">MEACSRAVVRYWPKTAEEKTPDGDETQNQEGKTDPDTKEATDAEVKTWNWNHPVKMVGEGDAGSQMEDPECTKNRRGPDEDLCSRQLSVASDFAKTSYVLDQGPAVQKKRIVADRAILDDPLDEDETDEEGDDL</sequence>
<proteinExistence type="predicted"/>
<feature type="region of interest" description="Disordered" evidence="1">
    <location>
        <begin position="1"/>
        <end position="80"/>
    </location>
</feature>
<gene>
    <name evidence="2" type="ORF">AK812_SmicGene21270</name>
</gene>
<accession>A0A1Q9DMY4</accession>
<reference evidence="2 3" key="1">
    <citation type="submission" date="2016-02" db="EMBL/GenBank/DDBJ databases">
        <title>Genome analysis of coral dinoflagellate symbionts highlights evolutionary adaptations to a symbiotic lifestyle.</title>
        <authorList>
            <person name="Aranda M."/>
            <person name="Li Y."/>
            <person name="Liew Y.J."/>
            <person name="Baumgarten S."/>
            <person name="Simakov O."/>
            <person name="Wilson M."/>
            <person name="Piel J."/>
            <person name="Ashoor H."/>
            <person name="Bougouffa S."/>
            <person name="Bajic V.B."/>
            <person name="Ryu T."/>
            <person name="Ravasi T."/>
            <person name="Bayer T."/>
            <person name="Micklem G."/>
            <person name="Kim H."/>
            <person name="Bhak J."/>
            <person name="Lajeunesse T.C."/>
            <person name="Voolstra C.R."/>
        </authorList>
    </citation>
    <scope>NUCLEOTIDE SEQUENCE [LARGE SCALE GENOMIC DNA]</scope>
    <source>
        <strain evidence="2 3">CCMP2467</strain>
    </source>
</reference>
<dbReference type="Proteomes" id="UP000186817">
    <property type="component" value="Unassembled WGS sequence"/>
</dbReference>
<evidence type="ECO:0000256" key="1">
    <source>
        <dbReference type="SAM" id="MobiDB-lite"/>
    </source>
</evidence>
<feature type="compositionally biased region" description="Basic and acidic residues" evidence="1">
    <location>
        <begin position="70"/>
        <end position="80"/>
    </location>
</feature>
<keyword evidence="3" id="KW-1185">Reference proteome</keyword>
<dbReference type="AlphaFoldDB" id="A0A1Q9DMY4"/>
<dbReference type="OrthoDB" id="10641816at2759"/>
<dbReference type="EMBL" id="LSRX01000465">
    <property type="protein sequence ID" value="OLP96500.1"/>
    <property type="molecule type" value="Genomic_DNA"/>
</dbReference>
<evidence type="ECO:0000313" key="2">
    <source>
        <dbReference type="EMBL" id="OLP96500.1"/>
    </source>
</evidence>
<feature type="compositionally biased region" description="Basic and acidic residues" evidence="1">
    <location>
        <begin position="31"/>
        <end position="45"/>
    </location>
</feature>
<evidence type="ECO:0000313" key="3">
    <source>
        <dbReference type="Proteomes" id="UP000186817"/>
    </source>
</evidence>
<protein>
    <submittedName>
        <fullName evidence="2">Uncharacterized protein</fullName>
    </submittedName>
</protein>
<name>A0A1Q9DMY4_SYMMI</name>